<feature type="domain" description="Cadherin" evidence="18">
    <location>
        <begin position="1255"/>
        <end position="1362"/>
    </location>
</feature>
<feature type="domain" description="Cadherin" evidence="18">
    <location>
        <begin position="833"/>
        <end position="939"/>
    </location>
</feature>
<evidence type="ECO:0000313" key="19">
    <source>
        <dbReference type="EMBL" id="KAG9485213.1"/>
    </source>
</evidence>
<dbReference type="FunFam" id="2.60.40.60:FF:000033">
    <property type="entry name" value="FAT atypical cadherin 1"/>
    <property type="match status" value="1"/>
</dbReference>
<evidence type="ECO:0000256" key="5">
    <source>
        <dbReference type="ARBA" id="ARBA00022729"/>
    </source>
</evidence>
<evidence type="ECO:0000256" key="1">
    <source>
        <dbReference type="ARBA" id="ARBA00004251"/>
    </source>
</evidence>
<dbReference type="InterPro" id="IPR020894">
    <property type="entry name" value="Cadherin_CS"/>
</dbReference>
<evidence type="ECO:0000256" key="17">
    <source>
        <dbReference type="SAM" id="Phobius"/>
    </source>
</evidence>
<feature type="domain" description="Cadherin" evidence="18">
    <location>
        <begin position="2449"/>
        <end position="2558"/>
    </location>
</feature>
<dbReference type="GO" id="GO:0007605">
    <property type="term" value="P:sensory perception of sound"/>
    <property type="evidence" value="ECO:0007669"/>
    <property type="project" value="UniProtKB-KW"/>
</dbReference>
<dbReference type="FunFam" id="2.60.40.60:FF:000807">
    <property type="entry name" value="Uncharacterized protein"/>
    <property type="match status" value="1"/>
</dbReference>
<keyword evidence="3 17" id="KW-0812">Transmembrane</keyword>
<feature type="domain" description="Cadherin" evidence="18">
    <location>
        <begin position="1795"/>
        <end position="1904"/>
    </location>
</feature>
<dbReference type="FunFam" id="2.60.40.60:FF:000141">
    <property type="entry name" value="Cadherin 23"/>
    <property type="match status" value="1"/>
</dbReference>
<dbReference type="FunFam" id="2.60.40.60:FF:000228">
    <property type="entry name" value="Cadherin 23"/>
    <property type="match status" value="1"/>
</dbReference>
<organism evidence="19 20">
    <name type="scientific">Eleutherodactylus coqui</name>
    <name type="common">Puerto Rican coqui</name>
    <dbReference type="NCBI Taxonomy" id="57060"/>
    <lineage>
        <taxon>Eukaryota</taxon>
        <taxon>Metazoa</taxon>
        <taxon>Chordata</taxon>
        <taxon>Craniata</taxon>
        <taxon>Vertebrata</taxon>
        <taxon>Euteleostomi</taxon>
        <taxon>Amphibia</taxon>
        <taxon>Batrachia</taxon>
        <taxon>Anura</taxon>
        <taxon>Neobatrachia</taxon>
        <taxon>Hyloidea</taxon>
        <taxon>Eleutherodactylidae</taxon>
        <taxon>Eleutherodactylinae</taxon>
        <taxon>Eleutherodactylus</taxon>
        <taxon>Eleutherodactylus</taxon>
    </lineage>
</organism>
<dbReference type="GO" id="GO:0007156">
    <property type="term" value="P:homophilic cell adhesion via plasma membrane adhesion molecules"/>
    <property type="evidence" value="ECO:0007669"/>
    <property type="project" value="InterPro"/>
</dbReference>
<dbReference type="Pfam" id="PF00028">
    <property type="entry name" value="Cadherin"/>
    <property type="match status" value="24"/>
</dbReference>
<dbReference type="SMART" id="SM00112">
    <property type="entry name" value="CA"/>
    <property type="match status" value="26"/>
</dbReference>
<keyword evidence="4" id="KW-0479">Metal-binding</keyword>
<evidence type="ECO:0000256" key="6">
    <source>
        <dbReference type="ARBA" id="ARBA00022737"/>
    </source>
</evidence>
<dbReference type="InterPro" id="IPR015919">
    <property type="entry name" value="Cadherin-like_sf"/>
</dbReference>
<dbReference type="FunFam" id="2.60.40.60:FF:000104">
    <property type="entry name" value="cadherin-23 isoform X1"/>
    <property type="match status" value="1"/>
</dbReference>
<feature type="domain" description="Cadherin" evidence="18">
    <location>
        <begin position="1687"/>
        <end position="1794"/>
    </location>
</feature>
<proteinExistence type="predicted"/>
<keyword evidence="6" id="KW-0677">Repeat</keyword>
<keyword evidence="10 17" id="KW-1133">Transmembrane helix</keyword>
<dbReference type="FunFam" id="2.60.40.60:FF:000130">
    <property type="entry name" value="cadherin-23 isoform X1"/>
    <property type="match status" value="1"/>
</dbReference>
<keyword evidence="12" id="KW-0325">Glycoprotein</keyword>
<feature type="domain" description="Cadherin" evidence="18">
    <location>
        <begin position="545"/>
        <end position="727"/>
    </location>
</feature>
<feature type="domain" description="Cadherin" evidence="18">
    <location>
        <begin position="1905"/>
        <end position="2009"/>
    </location>
</feature>
<evidence type="ECO:0000259" key="18">
    <source>
        <dbReference type="PROSITE" id="PS50268"/>
    </source>
</evidence>
<sequence length="3158" mass="349476">MRRLPGSRHMKELELRDRNTPVGTPIYIVNATDPDQGTGGSVLYAIQPASKFFAIDRSRGIVTVISALDYEITVAYQLQVNATDQDKTKPLSTLANLAITITDIQDMDPIFVNLPYSTNIYENSPPGTTIRMITAIDQDRGRPRGIGYTIVSGNTNSIFALDYISGALTLNGQLDRENPLYTSGFIITVKGTELLDDRSPSDATVKTTFNILVIDINDNAPQFNSTEYTVSIPELAQLGFALPLYIQVQDKDEGVNSAFEVYLVGNNSNHFIISPTSVQGKADIRMRVAVPLDYETIPRYEFSLFANESVLDHVGFSQVKINLINENDNRPIFSQALYNITLYENVTVGTTILRVSATDNDVGTFGKVSYFFSDDPDRFSLDKEAGIITLIARLDFETTQRYTLTVIARDGGGEETTGRVRINILDVNDNMPIFQKDSYLGAIRENEPSVVTVIKLRATDEDSPPNNQITYSITDASAFQNFFEITVSEGYGVITVTRPLDYEHIANGVITLHVMARDSGTPPLNSTVPVSIEVFDENDNPPTFSRPSYVITVMENIMAGATVLFLNATDLDRSREYGQESIIYSLDGSPQFRINARSGEITTTTLLDRETKSEYILIIRAVDGGVGPNQKIGIATVVAFDPDLAENGTLVYNISPPNKFYTLNSTTGKIRTTGVVLDRENPNPQEAEMMRRIVISVTDRGRPPLRATSSATVFVNLLDLNDNDPTFQNLPFIAEILEGTPVGASVFQVVAVDLDEGLNGQVKYRMQVGMPRMDFIINNKSGLVTSTTVLDRERIAEYYLRVVASDAGSPSKSSTSTLTVRVLDVNDESPTFYPARYNISLAENVPRDYIVARLNCSDADTGLNAELSYFITGGNQDGKFIVGFRDGILRTVVNLDRESMASYSLILEAIDNGPAGNRKTGTATVLVRVLDINDNRPIFLKSSYEATVPENIGESSSIIQLVATDADEGENGRVWYRIINGNNRNFRIDVSTGLLMRGPLPLNRETNSSHVLIVEAYNSDQGPMRSSVRVIVYVDDVNDELPVFTQQQYSRLGLRETVGIGTSVTVVRATDRDTGDGGLVMYKLLSGSDGKFEIDGSTGLLTTIDYLDYETKTSYTMNVSATDQAPPYNRGFCSVFVTLMNEPDEVVQFSSSRYEAVILENIATGTEVIRVQARSIDNLNQLTYRFDQNTNAQALALFKIDKITGTITVKGLVDREKGDFYSLTVVADDGGPKLETTVVQITVLDENDNSPQFDPTSESIVSVAEDCPMGRRIALVLARDPDAGANGQVSFSLAGGNVDRLFEIHITNETYGEVFLVKPLDRELREVHSLRIRASDKGTPPRRTDYTLTVNVMDVNDNPPVIDSPFGYNVSVFENVGGGTSIIKVTAKDKDKGLNSVLSYYITQGNDDLIFRMDRLTGEIATRPSPPDREKQSFYRLMVVVEDEGNPALSATTVVFVTILDENDNAPSFERLLYEITLDEGPMTLNSVIITTTAVDLDVGLNGTVMYSIISGNLQDTFTINNSTGLIRAVKELDYEVCLGRYTLIVTATDRCPILQRRLTSTTTVLVNVNDINDNWPEFPKPYEGPFDITEGQPGPRVSTFKAADKDAGLNGQVEYSIVGGDILGEFVISSVEGDLRVRKDYELDRENIASYNITIMAKDRGNPPFSATTVVEIRVLDINDNDPVLLNLPLNITISENTLVSKPITRILASDADTGRNAILTFNITAGNEENTFFINDNSGIVYVNRPLDREKISEYRLTVTVKDNPENIRNSRRDFDLLIVTISDENDNRPVFSQGSYQAEIMENSPAGTPIIVLNGPILALDNDLGSNAVVFYRLLGLQMDFFTMNNSTGIITVRSRRIIDREAYSVPVLNLTLVAEDIGRLNSTATLNVTILDANDNRPVFSAQRVKVHLRENSPPGFSVIQVTATDADSGPNQQLSYRIESGAQDRFRIDAITGVIRVANVTVDREEKDAYRLIVVATDHGATPLSGSTTVNILIDDVNDCSPEFINPVQTVSVLESVEVGTIIAEVAAIDRDLNPRLQYYMIEIVATDDTNAVVPNQQAAFTIHFNTGAVMVNSPLNRELVATYDISVSVYDNASEVVDRSVSVPNAKLTVNILDVNDNTPRFRPFGVTVFSQRIIEGATPGTTLLSVSAVDPDKGPNGLITYSLHNLEPAGYVQLEDNMAGKIIANRTVDYEQVQWLNFTVRASDNGSPRRSAEIPVHLEIVDINDNNPIFSQSSYQKPVFEDIQLGSTVLQIKATDADSGRFALIQYSLVDGEGKFGINPTTGDIYILSPLDREKKDHYTLTAIARDNPGDMASNRRENSVQVLITVLDVNDCRPQFTKSQFSTSVYENEPEGTSVITMSATDLDEGDNGVVTYNLEGPGADAFLIDKDSGLITSRRLLQSFERFNLTVVATDKGRPPLWGTTMLRVEVIDVNDNRPVFVRPPNGTILHIKEEIPVKSTVYEVYATDNDEGLNGAVRYSLLKTGAGNKDWEYFSIDSTSGLIQTAQRLDREKQAMYNLIIVAYDLGQPVPYEAMLPLQVALDDIDDNEPIFVRPPRGALQYQILSVREHSRPGTLVGNVTGAVDADEGPNAIVYYFIAAGNEQSNFQLIPEGKLSVLKNLDREKEPYYTLIVKASSNKNWSVRKAMRAAKIQSFNPSTDSTLQEVRIYLEDINDQPPRFTKSEYTTGVATDAKVGSELIKVVALDADVGNNSLVFYTILGIQYIKHNSNDSEAVKNIFVIGHVDGIIRTFDLFTAYSPGYFVVDIMASDLAGHNDTAVVGIYILRDDQRLKIVINEIPDRVREFEEEFIRLLSNITGAIVNTDDVQFHVDKKGRVNFAQTDMLIHVVNRDTNRILDVERVIQMIDENKEQLRNLFRNYNVMDVQPATAPRAPEDLSALQMAIIILAILLFLAAMLFIFMNWYYRTVHKRKLKAIVAGSTGNRGFMDILDMPNTNKYSFEGANPVWLDPFCRNLELAAQAEHEDDLPENLSDITDLWNSPARTHGTFGREPTATKPEDDRYLRAAIQEYDNIAKLGQIMREGPIKLIQNDLDEDDDHSPRHGSLRFKHKQPLEIKGPDGIHVVHGSTGTLLTSDVNSLPEDDQKGIGRSLETLNTDNCVFNDRNARTESAKSTPMHKLRDTIMESPLEITEL</sequence>
<dbReference type="GO" id="GO:0005886">
    <property type="term" value="C:plasma membrane"/>
    <property type="evidence" value="ECO:0007669"/>
    <property type="project" value="UniProtKB-SubCell"/>
</dbReference>
<dbReference type="Proteomes" id="UP000770717">
    <property type="component" value="Unassembled WGS sequence"/>
</dbReference>
<feature type="domain" description="Cadherin" evidence="18">
    <location>
        <begin position="334"/>
        <end position="434"/>
    </location>
</feature>
<dbReference type="CDD" id="cd11304">
    <property type="entry name" value="Cadherin_repeat"/>
    <property type="match status" value="26"/>
</dbReference>
<comment type="function">
    <text evidence="13">Cadherins are calcium-dependent cell adhesion proteins. They preferentially interact with themselves in a homophilic manner in connecting cells. CDH23 is required for establishing and/or maintaining the proper organization of the stereocilia bundle of hair cells in the cochlea and the vestibule during late embryonic/early postnatal development. It is part of the functional network formed by USH1C, USH1G, CDH23 and MYO7A that mediates mechanotransduction in cochlear hair cells. Required for normal hearing.</text>
</comment>
<keyword evidence="11 17" id="KW-0472">Membrane</keyword>
<evidence type="ECO:0000256" key="12">
    <source>
        <dbReference type="ARBA" id="ARBA00023180"/>
    </source>
</evidence>
<dbReference type="FunFam" id="2.60.40.60:FF:000147">
    <property type="entry name" value="Cadherin 23"/>
    <property type="match status" value="1"/>
</dbReference>
<evidence type="ECO:0000256" key="10">
    <source>
        <dbReference type="ARBA" id="ARBA00022989"/>
    </source>
</evidence>
<feature type="domain" description="Cadherin" evidence="18">
    <location>
        <begin position="435"/>
        <end position="544"/>
    </location>
</feature>
<evidence type="ECO:0000256" key="13">
    <source>
        <dbReference type="ARBA" id="ARBA00057485"/>
    </source>
</evidence>
<dbReference type="PANTHER" id="PTHR24026">
    <property type="entry name" value="FAT ATYPICAL CADHERIN-RELATED"/>
    <property type="match status" value="1"/>
</dbReference>
<feature type="domain" description="Cadherin" evidence="18">
    <location>
        <begin position="1046"/>
        <end position="1149"/>
    </location>
</feature>
<evidence type="ECO:0000256" key="7">
    <source>
        <dbReference type="ARBA" id="ARBA00022740"/>
    </source>
</evidence>
<dbReference type="EMBL" id="WNTK01000004">
    <property type="protein sequence ID" value="KAG9485213.1"/>
    <property type="molecule type" value="Genomic_DNA"/>
</dbReference>
<keyword evidence="5" id="KW-0732">Signal</keyword>
<keyword evidence="8 16" id="KW-0106">Calcium</keyword>
<evidence type="ECO:0000313" key="20">
    <source>
        <dbReference type="Proteomes" id="UP000770717"/>
    </source>
</evidence>
<dbReference type="FunFam" id="2.60.40.60:FF:000160">
    <property type="entry name" value="cadherin-23 isoform X1"/>
    <property type="match status" value="1"/>
</dbReference>
<evidence type="ECO:0000256" key="11">
    <source>
        <dbReference type="ARBA" id="ARBA00023136"/>
    </source>
</evidence>
<protein>
    <recommendedName>
        <fullName evidence="14">Cadherin-23</fullName>
    </recommendedName>
    <alternativeName>
        <fullName evidence="15">Otocadherin</fullName>
    </alternativeName>
</protein>
<dbReference type="FunFam" id="2.60.40.60:FF:000142">
    <property type="entry name" value="Cadherin 23"/>
    <property type="match status" value="1"/>
</dbReference>
<dbReference type="FunFam" id="2.60.40.60:FF:000100">
    <property type="entry name" value="protocadherin Fat 2"/>
    <property type="match status" value="1"/>
</dbReference>
<dbReference type="FunFam" id="2.60.40.60:FF:000020">
    <property type="entry name" value="Dachsous cadherin-related 1b"/>
    <property type="match status" value="1"/>
</dbReference>
<evidence type="ECO:0000256" key="16">
    <source>
        <dbReference type="PROSITE-ProRule" id="PRU00043"/>
    </source>
</evidence>
<dbReference type="FunFam" id="2.60.40.60:FF:000181">
    <property type="entry name" value="Predicted protein"/>
    <property type="match status" value="1"/>
</dbReference>
<feature type="domain" description="Cadherin" evidence="18">
    <location>
        <begin position="1364"/>
        <end position="1469"/>
    </location>
</feature>
<feature type="domain" description="Cadherin" evidence="18">
    <location>
        <begin position="1594"/>
        <end position="1686"/>
    </location>
</feature>
<dbReference type="InterPro" id="IPR002126">
    <property type="entry name" value="Cadherin-like_dom"/>
</dbReference>
<feature type="domain" description="Cadherin" evidence="18">
    <location>
        <begin position="1150"/>
        <end position="1253"/>
    </location>
</feature>
<feature type="domain" description="Cadherin" evidence="18">
    <location>
        <begin position="2238"/>
        <end position="2344"/>
    </location>
</feature>
<comment type="subcellular location">
    <subcellularLocation>
        <location evidence="1">Cell membrane</location>
        <topology evidence="1">Single-pass type I membrane protein</topology>
    </subcellularLocation>
</comment>
<dbReference type="FunFam" id="2.60.40.60:FF:000206">
    <property type="entry name" value="cadherin-23 isoform X1"/>
    <property type="match status" value="1"/>
</dbReference>
<reference evidence="19" key="1">
    <citation type="thesis" date="2020" institute="ProQuest LLC" country="789 East Eisenhower Parkway, Ann Arbor, MI, USA">
        <title>Comparative Genomics and Chromosome Evolution.</title>
        <authorList>
            <person name="Mudd A.B."/>
        </authorList>
    </citation>
    <scope>NUCLEOTIDE SEQUENCE</scope>
    <source>
        <strain evidence="19">HN-11 Male</strain>
        <tissue evidence="19">Kidney and liver</tissue>
    </source>
</reference>
<dbReference type="PANTHER" id="PTHR24026:SF126">
    <property type="entry name" value="PROTOCADHERIN FAT 4"/>
    <property type="match status" value="1"/>
</dbReference>
<feature type="domain" description="Cadherin" evidence="18">
    <location>
        <begin position="728"/>
        <end position="832"/>
    </location>
</feature>
<evidence type="ECO:0000256" key="15">
    <source>
        <dbReference type="ARBA" id="ARBA00081619"/>
    </source>
</evidence>
<feature type="domain" description="Cadherin" evidence="18">
    <location>
        <begin position="2010"/>
        <end position="2128"/>
    </location>
</feature>
<evidence type="ECO:0000256" key="9">
    <source>
        <dbReference type="ARBA" id="ARBA00022889"/>
    </source>
</evidence>
<dbReference type="FunFam" id="2.60.40.60:FF:000098">
    <property type="entry name" value="cadherin-23 isoform X1"/>
    <property type="match status" value="1"/>
</dbReference>
<feature type="domain" description="Cadherin" evidence="18">
    <location>
        <begin position="940"/>
        <end position="1044"/>
    </location>
</feature>
<dbReference type="FunFam" id="2.60.40.60:FF:000118">
    <property type="entry name" value="protocadherin Fat 4"/>
    <property type="match status" value="1"/>
</dbReference>
<dbReference type="SUPFAM" id="SSF49313">
    <property type="entry name" value="Cadherin-like"/>
    <property type="match status" value="26"/>
</dbReference>
<dbReference type="FunFam" id="2.60.40.60:FF:000173">
    <property type="entry name" value="Cadherin 23"/>
    <property type="match status" value="2"/>
</dbReference>
<dbReference type="FunFam" id="2.60.40.60:FF:000135">
    <property type="entry name" value="cadherin-23 isoform X1"/>
    <property type="match status" value="1"/>
</dbReference>
<feature type="domain" description="Cadherin" evidence="18">
    <location>
        <begin position="1470"/>
        <end position="1579"/>
    </location>
</feature>
<keyword evidence="20" id="KW-1185">Reference proteome</keyword>
<dbReference type="FunFam" id="2.60.40.60:FF:000146">
    <property type="entry name" value="cadherin-23 isoform X1"/>
    <property type="match status" value="1"/>
</dbReference>
<dbReference type="PROSITE" id="PS00232">
    <property type="entry name" value="CADHERIN_1"/>
    <property type="match status" value="9"/>
</dbReference>
<feature type="domain" description="Cadherin" evidence="18">
    <location>
        <begin position="224"/>
        <end position="333"/>
    </location>
</feature>
<evidence type="ECO:0000256" key="4">
    <source>
        <dbReference type="ARBA" id="ARBA00022723"/>
    </source>
</evidence>
<dbReference type="FunFam" id="2.60.40.60:FF:000060">
    <property type="entry name" value="Putative cadherin-23"/>
    <property type="match status" value="2"/>
</dbReference>
<gene>
    <name evidence="19" type="ORF">GDO78_008349</name>
</gene>
<evidence type="ECO:0000256" key="8">
    <source>
        <dbReference type="ARBA" id="ARBA00022837"/>
    </source>
</evidence>
<evidence type="ECO:0000256" key="14">
    <source>
        <dbReference type="ARBA" id="ARBA00069624"/>
    </source>
</evidence>
<dbReference type="Gene3D" id="2.60.40.60">
    <property type="entry name" value="Cadherins"/>
    <property type="match status" value="26"/>
</dbReference>
<dbReference type="PRINTS" id="PR00205">
    <property type="entry name" value="CADHERIN"/>
</dbReference>
<comment type="caution">
    <text evidence="19">The sequence shown here is derived from an EMBL/GenBank/DDBJ whole genome shotgun (WGS) entry which is preliminary data.</text>
</comment>
<accession>A0A8J6FBD4</accession>
<dbReference type="OrthoDB" id="9990384at2759"/>
<feature type="domain" description="Cadherin" evidence="18">
    <location>
        <begin position="2687"/>
        <end position="2807"/>
    </location>
</feature>
<evidence type="ECO:0000256" key="3">
    <source>
        <dbReference type="ARBA" id="ARBA00022692"/>
    </source>
</evidence>
<feature type="domain" description="Cadherin" evidence="18">
    <location>
        <begin position="112"/>
        <end position="223"/>
    </location>
</feature>
<feature type="transmembrane region" description="Helical" evidence="17">
    <location>
        <begin position="2907"/>
        <end position="2930"/>
    </location>
</feature>
<keyword evidence="2" id="KW-1003">Cell membrane</keyword>
<feature type="domain" description="Cadherin" evidence="18">
    <location>
        <begin position="2565"/>
        <end position="2686"/>
    </location>
</feature>
<feature type="domain" description="Cadherin" evidence="18">
    <location>
        <begin position="2345"/>
        <end position="2446"/>
    </location>
</feature>
<feature type="domain" description="Cadherin" evidence="18">
    <location>
        <begin position="2132"/>
        <end position="2237"/>
    </location>
</feature>
<dbReference type="PROSITE" id="PS50268">
    <property type="entry name" value="CADHERIN_2"/>
    <property type="match status" value="25"/>
</dbReference>
<feature type="domain" description="Cadherin" evidence="18">
    <location>
        <begin position="19"/>
        <end position="111"/>
    </location>
</feature>
<dbReference type="FunFam" id="2.60.40.60:FF:000092">
    <property type="entry name" value="Protocadherin 8"/>
    <property type="match status" value="1"/>
</dbReference>
<name>A0A8J6FBD4_ELECQ</name>
<keyword evidence="7" id="KW-1009">Hearing</keyword>
<keyword evidence="9" id="KW-0130">Cell adhesion</keyword>
<dbReference type="FunFam" id="2.60.40.60:FF:000155">
    <property type="entry name" value="cadherin-23 isoform X1"/>
    <property type="match status" value="1"/>
</dbReference>
<dbReference type="GO" id="GO:0005509">
    <property type="term" value="F:calcium ion binding"/>
    <property type="evidence" value="ECO:0007669"/>
    <property type="project" value="UniProtKB-UniRule"/>
</dbReference>
<evidence type="ECO:0000256" key="2">
    <source>
        <dbReference type="ARBA" id="ARBA00022475"/>
    </source>
</evidence>